<keyword evidence="3" id="KW-0238">DNA-binding</keyword>
<dbReference type="eggNOG" id="COG0732">
    <property type="taxonomic scope" value="Bacteria"/>
</dbReference>
<dbReference type="PANTHER" id="PTHR30408:SF12">
    <property type="entry name" value="TYPE I RESTRICTION ENZYME MJAVIII SPECIFICITY SUBUNIT"/>
    <property type="match status" value="1"/>
</dbReference>
<protein>
    <recommendedName>
        <fullName evidence="4">Type I restriction modification DNA specificity domain-containing protein</fullName>
    </recommendedName>
</protein>
<reference evidence="5" key="1">
    <citation type="submission" date="2010-05" db="EMBL/GenBank/DDBJ databases">
        <title>The draft genome of Desulfonatronospira thiodismutans ASO3-1.</title>
        <authorList>
            <consortium name="US DOE Joint Genome Institute (JGI-PGF)"/>
            <person name="Lucas S."/>
            <person name="Copeland A."/>
            <person name="Lapidus A."/>
            <person name="Cheng J.-F."/>
            <person name="Bruce D."/>
            <person name="Goodwin L."/>
            <person name="Pitluck S."/>
            <person name="Chertkov O."/>
            <person name="Brettin T."/>
            <person name="Detter J.C."/>
            <person name="Han C."/>
            <person name="Land M.L."/>
            <person name="Hauser L."/>
            <person name="Kyrpides N."/>
            <person name="Mikhailova N."/>
            <person name="Muyzer G."/>
            <person name="Woyke T."/>
        </authorList>
    </citation>
    <scope>NUCLEOTIDE SEQUENCE [LARGE SCALE GENOMIC DNA]</scope>
    <source>
        <strain evidence="5">ASO3-1</strain>
    </source>
</reference>
<dbReference type="InterPro" id="IPR052021">
    <property type="entry name" value="Type-I_RS_S_subunit"/>
</dbReference>
<dbReference type="PANTHER" id="PTHR30408">
    <property type="entry name" value="TYPE-1 RESTRICTION ENZYME ECOKI SPECIFICITY PROTEIN"/>
    <property type="match status" value="1"/>
</dbReference>
<dbReference type="SUPFAM" id="SSF116734">
    <property type="entry name" value="DNA methylase specificity domain"/>
    <property type="match status" value="1"/>
</dbReference>
<name>D6SUT8_9BACT</name>
<evidence type="ECO:0000256" key="2">
    <source>
        <dbReference type="ARBA" id="ARBA00022747"/>
    </source>
</evidence>
<dbReference type="AlphaFoldDB" id="D6SUT8"/>
<dbReference type="RefSeq" id="WP_008871761.1">
    <property type="nucleotide sequence ID" value="NZ_ACJN02000004.1"/>
</dbReference>
<accession>D6SUT8</accession>
<sequence>MPSDTEQTRLVKLKEVAKITAGLPARKKMEEDPQGNMRVIRPKDTAAWRRVNHDELIRIRFKGRKIESYFLKPGDILFFGRSGQSHSVVLESPVPENTAAAPSFMVLRIKDDKTLPHYLNWYLNSDRAQKYFMAEAGGSFQRVVTKSVLENLEVPLPEQNDQERIVRIWYLWLKEERLTRQRLKHREEMVQVGIDGILGGGMK</sequence>
<evidence type="ECO:0000256" key="3">
    <source>
        <dbReference type="ARBA" id="ARBA00023125"/>
    </source>
</evidence>
<dbReference type="GO" id="GO:0003677">
    <property type="term" value="F:DNA binding"/>
    <property type="evidence" value="ECO:0007669"/>
    <property type="project" value="UniProtKB-KW"/>
</dbReference>
<evidence type="ECO:0000313" key="6">
    <source>
        <dbReference type="Proteomes" id="UP000005496"/>
    </source>
</evidence>
<dbReference type="Pfam" id="PF01420">
    <property type="entry name" value="Methylase_S"/>
    <property type="match status" value="1"/>
</dbReference>
<evidence type="ECO:0000313" key="5">
    <source>
        <dbReference type="EMBL" id="EFI33068.1"/>
    </source>
</evidence>
<evidence type="ECO:0000259" key="4">
    <source>
        <dbReference type="Pfam" id="PF01420"/>
    </source>
</evidence>
<keyword evidence="6" id="KW-1185">Reference proteome</keyword>
<dbReference type="EMBL" id="ACJN02000004">
    <property type="protein sequence ID" value="EFI33068.1"/>
    <property type="molecule type" value="Genomic_DNA"/>
</dbReference>
<comment type="caution">
    <text evidence="5">The sequence shown here is derived from an EMBL/GenBank/DDBJ whole genome shotgun (WGS) entry which is preliminary data.</text>
</comment>
<keyword evidence="2" id="KW-0680">Restriction system</keyword>
<dbReference type="InterPro" id="IPR044946">
    <property type="entry name" value="Restrct_endonuc_typeI_TRD_sf"/>
</dbReference>
<gene>
    <name evidence="5" type="ORF">Dthio_PD0382</name>
</gene>
<dbReference type="InterPro" id="IPR000055">
    <property type="entry name" value="Restrct_endonuc_typeI_TRD"/>
</dbReference>
<proteinExistence type="inferred from homology"/>
<comment type="similarity">
    <text evidence="1">Belongs to the type-I restriction system S methylase family.</text>
</comment>
<dbReference type="OrthoDB" id="5465337at2"/>
<dbReference type="Proteomes" id="UP000005496">
    <property type="component" value="Unassembled WGS sequence"/>
</dbReference>
<organism evidence="5 6">
    <name type="scientific">Desulfonatronospira thiodismutans ASO3-1</name>
    <dbReference type="NCBI Taxonomy" id="555779"/>
    <lineage>
        <taxon>Bacteria</taxon>
        <taxon>Pseudomonadati</taxon>
        <taxon>Thermodesulfobacteriota</taxon>
        <taxon>Desulfovibrionia</taxon>
        <taxon>Desulfovibrionales</taxon>
        <taxon>Desulfonatronovibrionaceae</taxon>
        <taxon>Desulfonatronospira</taxon>
    </lineage>
</organism>
<evidence type="ECO:0000256" key="1">
    <source>
        <dbReference type="ARBA" id="ARBA00010923"/>
    </source>
</evidence>
<dbReference type="Gene3D" id="3.90.220.20">
    <property type="entry name" value="DNA methylase specificity domains"/>
    <property type="match status" value="1"/>
</dbReference>
<dbReference type="GO" id="GO:0009307">
    <property type="term" value="P:DNA restriction-modification system"/>
    <property type="evidence" value="ECO:0007669"/>
    <property type="project" value="UniProtKB-KW"/>
</dbReference>
<feature type="domain" description="Type I restriction modification DNA specificity" evidence="4">
    <location>
        <begin position="11"/>
        <end position="168"/>
    </location>
</feature>